<dbReference type="InterPro" id="IPR036013">
    <property type="entry name" value="Band_7/SPFH_dom_sf"/>
</dbReference>
<sequence length="267" mass="29734">MIGIPYFVITIVVLVVLLLVSMFRILREYERGVIFLLGRFYKVKGPGLIIVVPVIQQIVRVDLRTLVMDVPTQDVISRDNVSVRVNAVIYFRVVDPERAIIHVENYLEATSQLSQTTLRSVLGQHELDDMLAGREKLNADIQQILDKQTDAWGIKVANVEIKHVDLDESMIRAIAKQAEAERSRRAKVIHASGELEASEKLLGAAKRLAEQPQALQLRYMQTLTEIAGSGQSSHTIVFPLPIDMINQWTGTSGAKAPSGSGADEDRQ</sequence>
<evidence type="ECO:0000256" key="2">
    <source>
        <dbReference type="ARBA" id="ARBA00008164"/>
    </source>
</evidence>
<comment type="similarity">
    <text evidence="2">Belongs to the band 7/mec-2 family.</text>
</comment>
<protein>
    <submittedName>
        <fullName evidence="5">Putative stomatin</fullName>
    </submittedName>
</protein>
<dbReference type="PRINTS" id="PR00721">
    <property type="entry name" value="STOMATIN"/>
</dbReference>
<dbReference type="Gene3D" id="6.10.250.2090">
    <property type="match status" value="1"/>
</dbReference>
<proteinExistence type="inferred from homology"/>
<name>A0A081FT22_9GAMM</name>
<comment type="caution">
    <text evidence="5">The sequence shown here is derived from an EMBL/GenBank/DDBJ whole genome shotgun (WGS) entry which is preliminary data.</text>
</comment>
<dbReference type="FunFam" id="3.30.479.30:FF:000004">
    <property type="entry name" value="Putative membrane protease family, stomatin"/>
    <property type="match status" value="1"/>
</dbReference>
<reference evidence="5 6" key="1">
    <citation type="submission" date="2014-04" db="EMBL/GenBank/DDBJ databases">
        <title>Marinobacterium kochiensis sp. nov., isolated from sediment sample collected from Kochi backwaters in Kerala, India.</title>
        <authorList>
            <person name="Singh A."/>
            <person name="Pinnaka A.K."/>
        </authorList>
    </citation>
    <scope>NUCLEOTIDE SEQUENCE [LARGE SCALE GENOMIC DNA]</scope>
    <source>
        <strain evidence="5 6">AK27</strain>
    </source>
</reference>
<keyword evidence="6" id="KW-1185">Reference proteome</keyword>
<organism evidence="5 6">
    <name type="scientific">Marinobacterium lacunae</name>
    <dbReference type="NCBI Taxonomy" id="1232683"/>
    <lineage>
        <taxon>Bacteria</taxon>
        <taxon>Pseudomonadati</taxon>
        <taxon>Pseudomonadota</taxon>
        <taxon>Gammaproteobacteria</taxon>
        <taxon>Oceanospirillales</taxon>
        <taxon>Oceanospirillaceae</taxon>
        <taxon>Marinobacterium</taxon>
    </lineage>
</organism>
<dbReference type="InterPro" id="IPR001972">
    <property type="entry name" value="Stomatin_HflK_fam"/>
</dbReference>
<comment type="subcellular location">
    <subcellularLocation>
        <location evidence="1">Membrane</location>
        <topology evidence="1">Single-pass membrane protein</topology>
    </subcellularLocation>
</comment>
<dbReference type="CDD" id="cd08826">
    <property type="entry name" value="SPFH_eoslipins_u1"/>
    <property type="match status" value="1"/>
</dbReference>
<dbReference type="AlphaFoldDB" id="A0A081FT22"/>
<keyword evidence="3" id="KW-1133">Transmembrane helix</keyword>
<dbReference type="InterPro" id="IPR001107">
    <property type="entry name" value="Band_7"/>
</dbReference>
<evidence type="ECO:0000256" key="3">
    <source>
        <dbReference type="SAM" id="Phobius"/>
    </source>
</evidence>
<keyword evidence="3" id="KW-0812">Transmembrane</keyword>
<dbReference type="PATRIC" id="fig|1232683.4.peg.4065"/>
<dbReference type="STRING" id="1232683.ADIMK_4134"/>
<accession>A0A081FT22</accession>
<evidence type="ECO:0000259" key="4">
    <source>
        <dbReference type="SMART" id="SM00244"/>
    </source>
</evidence>
<dbReference type="Proteomes" id="UP000028252">
    <property type="component" value="Unassembled WGS sequence"/>
</dbReference>
<feature type="domain" description="Band 7" evidence="4">
    <location>
        <begin position="21"/>
        <end position="178"/>
    </location>
</feature>
<dbReference type="GO" id="GO:0005886">
    <property type="term" value="C:plasma membrane"/>
    <property type="evidence" value="ECO:0007669"/>
    <property type="project" value="InterPro"/>
</dbReference>
<dbReference type="eggNOG" id="COG0330">
    <property type="taxonomic scope" value="Bacteria"/>
</dbReference>
<dbReference type="Gene3D" id="3.30.479.30">
    <property type="entry name" value="Band 7 domain"/>
    <property type="match status" value="1"/>
</dbReference>
<dbReference type="PANTHER" id="PTHR10264">
    <property type="entry name" value="BAND 7 PROTEIN-RELATED"/>
    <property type="match status" value="1"/>
</dbReference>
<gene>
    <name evidence="5" type="ORF">ADIMK_4134</name>
</gene>
<keyword evidence="3" id="KW-0472">Membrane</keyword>
<dbReference type="EMBL" id="JMQN01000063">
    <property type="protein sequence ID" value="KEA61677.1"/>
    <property type="molecule type" value="Genomic_DNA"/>
</dbReference>
<dbReference type="SMART" id="SM00244">
    <property type="entry name" value="PHB"/>
    <property type="match status" value="1"/>
</dbReference>
<feature type="transmembrane region" description="Helical" evidence="3">
    <location>
        <begin position="6"/>
        <end position="26"/>
    </location>
</feature>
<evidence type="ECO:0000256" key="1">
    <source>
        <dbReference type="ARBA" id="ARBA00004167"/>
    </source>
</evidence>
<dbReference type="SUPFAM" id="SSF117892">
    <property type="entry name" value="Band 7/SPFH domain"/>
    <property type="match status" value="1"/>
</dbReference>
<dbReference type="PANTHER" id="PTHR10264:SF19">
    <property type="entry name" value="AT06885P-RELATED"/>
    <property type="match status" value="1"/>
</dbReference>
<dbReference type="InterPro" id="IPR043202">
    <property type="entry name" value="Band-7_stomatin-like"/>
</dbReference>
<dbReference type="Pfam" id="PF01145">
    <property type="entry name" value="Band_7"/>
    <property type="match status" value="1"/>
</dbReference>
<evidence type="ECO:0000313" key="5">
    <source>
        <dbReference type="EMBL" id="KEA61677.1"/>
    </source>
</evidence>
<evidence type="ECO:0000313" key="6">
    <source>
        <dbReference type="Proteomes" id="UP000028252"/>
    </source>
</evidence>
<dbReference type="GO" id="GO:0098552">
    <property type="term" value="C:side of membrane"/>
    <property type="evidence" value="ECO:0007669"/>
    <property type="project" value="UniProtKB-ARBA"/>
</dbReference>